<comment type="similarity">
    <text evidence="19">Belongs to the protein kinase superfamily.</text>
</comment>
<evidence type="ECO:0000256" key="16">
    <source>
        <dbReference type="ARBA" id="ARBA00047899"/>
    </source>
</evidence>
<evidence type="ECO:0000256" key="20">
    <source>
        <dbReference type="SAM" id="Phobius"/>
    </source>
</evidence>
<keyword evidence="9" id="KW-0418">Kinase</keyword>
<dbReference type="InterPro" id="IPR008271">
    <property type="entry name" value="Ser/Thr_kinase_AS"/>
</dbReference>
<dbReference type="InterPro" id="IPR036779">
    <property type="entry name" value="LysM_dom_sf"/>
</dbReference>
<keyword evidence="3" id="KW-1003">Cell membrane</keyword>
<keyword evidence="11 20" id="KW-1133">Transmembrane helix</keyword>
<evidence type="ECO:0000313" key="23">
    <source>
        <dbReference type="EMBL" id="EFJ06771.1"/>
    </source>
</evidence>
<evidence type="ECO:0000259" key="21">
    <source>
        <dbReference type="PROSITE" id="PS50011"/>
    </source>
</evidence>
<dbReference type="InterPro" id="IPR011009">
    <property type="entry name" value="Kinase-like_dom_sf"/>
</dbReference>
<dbReference type="Pfam" id="PF01476">
    <property type="entry name" value="LysM"/>
    <property type="match status" value="1"/>
</dbReference>
<evidence type="ECO:0000256" key="5">
    <source>
        <dbReference type="ARBA" id="ARBA00022679"/>
    </source>
</evidence>
<gene>
    <name evidence="23" type="ORF">SELMODRAFT_162167</name>
</gene>
<evidence type="ECO:0000256" key="14">
    <source>
        <dbReference type="ARBA" id="ARBA00023170"/>
    </source>
</evidence>
<dbReference type="PROSITE" id="PS50011">
    <property type="entry name" value="PROTEIN_KINASE_DOM"/>
    <property type="match status" value="1"/>
</dbReference>
<dbReference type="eggNOG" id="ENOG502QPX8">
    <property type="taxonomic scope" value="Eukaryota"/>
</dbReference>
<dbReference type="InterPro" id="IPR000719">
    <property type="entry name" value="Prot_kinase_dom"/>
</dbReference>
<evidence type="ECO:0000256" key="1">
    <source>
        <dbReference type="ARBA" id="ARBA00004162"/>
    </source>
</evidence>
<feature type="domain" description="Protein kinase" evidence="21">
    <location>
        <begin position="181"/>
        <end position="466"/>
    </location>
</feature>
<comment type="catalytic activity">
    <reaction evidence="16">
        <text>L-threonyl-[protein] + ATP = O-phospho-L-threonyl-[protein] + ADP + H(+)</text>
        <dbReference type="Rhea" id="RHEA:46608"/>
        <dbReference type="Rhea" id="RHEA-COMP:11060"/>
        <dbReference type="Rhea" id="RHEA-COMP:11605"/>
        <dbReference type="ChEBI" id="CHEBI:15378"/>
        <dbReference type="ChEBI" id="CHEBI:30013"/>
        <dbReference type="ChEBI" id="CHEBI:30616"/>
        <dbReference type="ChEBI" id="CHEBI:61977"/>
        <dbReference type="ChEBI" id="CHEBI:456216"/>
        <dbReference type="EC" id="2.7.11.1"/>
    </reaction>
</comment>
<keyword evidence="12 20" id="KW-0472">Membrane</keyword>
<accession>D8T968</accession>
<evidence type="ECO:0000256" key="18">
    <source>
        <dbReference type="PROSITE-ProRule" id="PRU10141"/>
    </source>
</evidence>
<dbReference type="FunCoup" id="D8T968">
    <property type="interactions" value="1747"/>
</dbReference>
<dbReference type="Gene3D" id="1.10.510.10">
    <property type="entry name" value="Transferase(Phosphotransferase) domain 1"/>
    <property type="match status" value="1"/>
</dbReference>
<evidence type="ECO:0000256" key="19">
    <source>
        <dbReference type="RuleBase" id="RU000304"/>
    </source>
</evidence>
<evidence type="ECO:0000256" key="9">
    <source>
        <dbReference type="ARBA" id="ARBA00022777"/>
    </source>
</evidence>
<comment type="subcellular location">
    <subcellularLocation>
        <location evidence="1">Cell membrane</location>
        <topology evidence="1">Single-pass membrane protein</topology>
    </subcellularLocation>
</comment>
<keyword evidence="8 18" id="KW-0547">Nucleotide-binding</keyword>
<dbReference type="GO" id="GO:0004674">
    <property type="term" value="F:protein serine/threonine kinase activity"/>
    <property type="evidence" value="ECO:0007669"/>
    <property type="project" value="UniProtKB-KW"/>
</dbReference>
<evidence type="ECO:0000256" key="8">
    <source>
        <dbReference type="ARBA" id="ARBA00022741"/>
    </source>
</evidence>
<dbReference type="HOGENOM" id="CLU_000288_21_4_1"/>
<evidence type="ECO:0000256" key="7">
    <source>
        <dbReference type="ARBA" id="ARBA00022729"/>
    </source>
</evidence>
<evidence type="ECO:0000256" key="6">
    <source>
        <dbReference type="ARBA" id="ARBA00022692"/>
    </source>
</evidence>
<feature type="transmembrane region" description="Helical" evidence="20">
    <location>
        <begin position="95"/>
        <end position="119"/>
    </location>
</feature>
<evidence type="ECO:0000256" key="10">
    <source>
        <dbReference type="ARBA" id="ARBA00022840"/>
    </source>
</evidence>
<comment type="catalytic activity">
    <reaction evidence="17">
        <text>L-seryl-[protein] + ATP = O-phospho-L-seryl-[protein] + ADP + H(+)</text>
        <dbReference type="Rhea" id="RHEA:17989"/>
        <dbReference type="Rhea" id="RHEA-COMP:9863"/>
        <dbReference type="Rhea" id="RHEA-COMP:11604"/>
        <dbReference type="ChEBI" id="CHEBI:15378"/>
        <dbReference type="ChEBI" id="CHEBI:29999"/>
        <dbReference type="ChEBI" id="CHEBI:30616"/>
        <dbReference type="ChEBI" id="CHEBI:83421"/>
        <dbReference type="ChEBI" id="CHEBI:456216"/>
        <dbReference type="EC" id="2.7.11.1"/>
    </reaction>
</comment>
<dbReference type="PROSITE" id="PS00108">
    <property type="entry name" value="PROTEIN_KINASE_ST"/>
    <property type="match status" value="1"/>
</dbReference>
<proteinExistence type="inferred from homology"/>
<evidence type="ECO:0000256" key="11">
    <source>
        <dbReference type="ARBA" id="ARBA00022989"/>
    </source>
</evidence>
<keyword evidence="24" id="KW-1185">Reference proteome</keyword>
<keyword evidence="13" id="KW-1015">Disulfide bond</keyword>
<evidence type="ECO:0000256" key="13">
    <source>
        <dbReference type="ARBA" id="ARBA00023157"/>
    </source>
</evidence>
<dbReference type="PANTHER" id="PTHR46204">
    <property type="entry name" value="CHITIN ELICITOR RECEPTOR KINASE 1-RELATED"/>
    <property type="match status" value="1"/>
</dbReference>
<evidence type="ECO:0000256" key="3">
    <source>
        <dbReference type="ARBA" id="ARBA00022475"/>
    </source>
</evidence>
<dbReference type="SUPFAM" id="SSF56112">
    <property type="entry name" value="Protein kinase-like (PK-like)"/>
    <property type="match status" value="1"/>
</dbReference>
<keyword evidence="5" id="KW-0808">Transferase</keyword>
<evidence type="ECO:0000313" key="24">
    <source>
        <dbReference type="Proteomes" id="UP000001514"/>
    </source>
</evidence>
<dbReference type="GO" id="GO:0019199">
    <property type="term" value="F:transmembrane receptor protein kinase activity"/>
    <property type="evidence" value="ECO:0007669"/>
    <property type="project" value="InterPro"/>
</dbReference>
<evidence type="ECO:0000259" key="22">
    <source>
        <dbReference type="PROSITE" id="PS51782"/>
    </source>
</evidence>
<feature type="binding site" evidence="18">
    <location>
        <position position="209"/>
    </location>
    <ligand>
        <name>ATP</name>
        <dbReference type="ChEBI" id="CHEBI:30616"/>
    </ligand>
</feature>
<evidence type="ECO:0000256" key="15">
    <source>
        <dbReference type="ARBA" id="ARBA00023180"/>
    </source>
</evidence>
<dbReference type="InterPro" id="IPR001245">
    <property type="entry name" value="Ser-Thr/Tyr_kinase_cat_dom"/>
</dbReference>
<dbReference type="GO" id="GO:0005524">
    <property type="term" value="F:ATP binding"/>
    <property type="evidence" value="ECO:0007669"/>
    <property type="project" value="UniProtKB-UniRule"/>
</dbReference>
<keyword evidence="15" id="KW-0325">Glycoprotein</keyword>
<keyword evidence="6 20" id="KW-0812">Transmembrane</keyword>
<keyword evidence="4 19" id="KW-0723">Serine/threonine-protein kinase</keyword>
<dbReference type="STRING" id="88036.D8T968"/>
<dbReference type="InParanoid" id="D8T968"/>
<evidence type="ECO:0000256" key="17">
    <source>
        <dbReference type="ARBA" id="ARBA00048679"/>
    </source>
</evidence>
<dbReference type="SUPFAM" id="SSF54106">
    <property type="entry name" value="LysM domain"/>
    <property type="match status" value="1"/>
</dbReference>
<dbReference type="EC" id="2.7.11.1" evidence="2"/>
<dbReference type="PANTHER" id="PTHR46204:SF2">
    <property type="entry name" value="CHITIN ELICITOR RECEPTOR KINASE 1"/>
    <property type="match status" value="1"/>
</dbReference>
<dbReference type="GO" id="GO:0045087">
    <property type="term" value="P:innate immune response"/>
    <property type="evidence" value="ECO:0007669"/>
    <property type="project" value="InterPro"/>
</dbReference>
<dbReference type="Pfam" id="PF07714">
    <property type="entry name" value="PK_Tyr_Ser-Thr"/>
    <property type="match status" value="1"/>
</dbReference>
<reference evidence="23 24" key="1">
    <citation type="journal article" date="2011" name="Science">
        <title>The Selaginella genome identifies genetic changes associated with the evolution of vascular plants.</title>
        <authorList>
            <person name="Banks J.A."/>
            <person name="Nishiyama T."/>
            <person name="Hasebe M."/>
            <person name="Bowman J.L."/>
            <person name="Gribskov M."/>
            <person name="dePamphilis C."/>
            <person name="Albert V.A."/>
            <person name="Aono N."/>
            <person name="Aoyama T."/>
            <person name="Ambrose B.A."/>
            <person name="Ashton N.W."/>
            <person name="Axtell M.J."/>
            <person name="Barker E."/>
            <person name="Barker M.S."/>
            <person name="Bennetzen J.L."/>
            <person name="Bonawitz N.D."/>
            <person name="Chapple C."/>
            <person name="Cheng C."/>
            <person name="Correa L.G."/>
            <person name="Dacre M."/>
            <person name="DeBarry J."/>
            <person name="Dreyer I."/>
            <person name="Elias M."/>
            <person name="Engstrom E.M."/>
            <person name="Estelle M."/>
            <person name="Feng L."/>
            <person name="Finet C."/>
            <person name="Floyd S.K."/>
            <person name="Frommer W.B."/>
            <person name="Fujita T."/>
            <person name="Gramzow L."/>
            <person name="Gutensohn M."/>
            <person name="Harholt J."/>
            <person name="Hattori M."/>
            <person name="Heyl A."/>
            <person name="Hirai T."/>
            <person name="Hiwatashi Y."/>
            <person name="Ishikawa M."/>
            <person name="Iwata M."/>
            <person name="Karol K.G."/>
            <person name="Koehler B."/>
            <person name="Kolukisaoglu U."/>
            <person name="Kubo M."/>
            <person name="Kurata T."/>
            <person name="Lalonde S."/>
            <person name="Li K."/>
            <person name="Li Y."/>
            <person name="Litt A."/>
            <person name="Lyons E."/>
            <person name="Manning G."/>
            <person name="Maruyama T."/>
            <person name="Michael T.P."/>
            <person name="Mikami K."/>
            <person name="Miyazaki S."/>
            <person name="Morinaga S."/>
            <person name="Murata T."/>
            <person name="Mueller-Roeber B."/>
            <person name="Nelson D.R."/>
            <person name="Obara M."/>
            <person name="Oguri Y."/>
            <person name="Olmstead R.G."/>
            <person name="Onodera N."/>
            <person name="Petersen B.L."/>
            <person name="Pils B."/>
            <person name="Prigge M."/>
            <person name="Rensing S.A."/>
            <person name="Riano-Pachon D.M."/>
            <person name="Roberts A.W."/>
            <person name="Sato Y."/>
            <person name="Scheller H.V."/>
            <person name="Schulz B."/>
            <person name="Schulz C."/>
            <person name="Shakirov E.V."/>
            <person name="Shibagaki N."/>
            <person name="Shinohara N."/>
            <person name="Shippen D.E."/>
            <person name="Soerensen I."/>
            <person name="Sotooka R."/>
            <person name="Sugimoto N."/>
            <person name="Sugita M."/>
            <person name="Sumikawa N."/>
            <person name="Tanurdzic M."/>
            <person name="Theissen G."/>
            <person name="Ulvskov P."/>
            <person name="Wakazuki S."/>
            <person name="Weng J.K."/>
            <person name="Willats W.W."/>
            <person name="Wipf D."/>
            <person name="Wolf P.G."/>
            <person name="Yang L."/>
            <person name="Zimmer A.D."/>
            <person name="Zhu Q."/>
            <person name="Mitros T."/>
            <person name="Hellsten U."/>
            <person name="Loque D."/>
            <person name="Otillar R."/>
            <person name="Salamov A."/>
            <person name="Schmutz J."/>
            <person name="Shapiro H."/>
            <person name="Lindquist E."/>
            <person name="Lucas S."/>
            <person name="Rokhsar D."/>
            <person name="Grigoriev I.V."/>
        </authorList>
    </citation>
    <scope>NUCLEOTIDE SEQUENCE [LARGE SCALE GENOMIC DNA]</scope>
</reference>
<dbReference type="Gene3D" id="3.30.200.20">
    <property type="entry name" value="Phosphorylase Kinase, domain 1"/>
    <property type="match status" value="1"/>
</dbReference>
<evidence type="ECO:0000256" key="4">
    <source>
        <dbReference type="ARBA" id="ARBA00022527"/>
    </source>
</evidence>
<dbReference type="InterPro" id="IPR018392">
    <property type="entry name" value="LysM"/>
</dbReference>
<dbReference type="GO" id="GO:0005886">
    <property type="term" value="C:plasma membrane"/>
    <property type="evidence" value="ECO:0007669"/>
    <property type="project" value="UniProtKB-SubCell"/>
</dbReference>
<keyword evidence="7" id="KW-0732">Signal</keyword>
<organism evidence="24">
    <name type="scientific">Selaginella moellendorffii</name>
    <name type="common">Spikemoss</name>
    <dbReference type="NCBI Taxonomy" id="88036"/>
    <lineage>
        <taxon>Eukaryota</taxon>
        <taxon>Viridiplantae</taxon>
        <taxon>Streptophyta</taxon>
        <taxon>Embryophyta</taxon>
        <taxon>Tracheophyta</taxon>
        <taxon>Lycopodiopsida</taxon>
        <taxon>Selaginellales</taxon>
        <taxon>Selaginellaceae</taxon>
        <taxon>Selaginella</taxon>
    </lineage>
</organism>
<keyword evidence="14" id="KW-0675">Receptor</keyword>
<dbReference type="Gramene" id="EFJ06771">
    <property type="protein sequence ID" value="EFJ06771"/>
    <property type="gene ID" value="SELMODRAFT_162167"/>
</dbReference>
<dbReference type="EMBL" id="GL377694">
    <property type="protein sequence ID" value="EFJ06771.1"/>
    <property type="molecule type" value="Genomic_DNA"/>
</dbReference>
<dbReference type="Proteomes" id="UP000001514">
    <property type="component" value="Unassembled WGS sequence"/>
</dbReference>
<dbReference type="KEGG" id="smo:SELMODRAFT_162167"/>
<evidence type="ECO:0000256" key="12">
    <source>
        <dbReference type="ARBA" id="ARBA00023136"/>
    </source>
</evidence>
<dbReference type="PROSITE" id="PS00107">
    <property type="entry name" value="PROTEIN_KINASE_ATP"/>
    <property type="match status" value="1"/>
</dbReference>
<keyword evidence="10 18" id="KW-0067">ATP-binding</keyword>
<name>D8T968_SELML</name>
<dbReference type="PROSITE" id="PS51782">
    <property type="entry name" value="LYSM"/>
    <property type="match status" value="1"/>
</dbReference>
<protein>
    <recommendedName>
        <fullName evidence="2">non-specific serine/threonine protein kinase</fullName>
        <ecNumber evidence="2">2.7.11.1</ecNumber>
    </recommendedName>
</protein>
<dbReference type="OMA" id="PAAFEDQ"/>
<dbReference type="FunFam" id="3.30.200.20:FF:000468">
    <property type="entry name" value="LysM receptor kinase 2"/>
    <property type="match status" value="1"/>
</dbReference>
<dbReference type="SMART" id="SM00220">
    <property type="entry name" value="S_TKc"/>
    <property type="match status" value="1"/>
</dbReference>
<dbReference type="FunFam" id="1.10.510.10:FF:000468">
    <property type="entry name" value="PTI1-like tyrosine-protein kinase 3"/>
    <property type="match status" value="1"/>
</dbReference>
<dbReference type="InterPro" id="IPR044812">
    <property type="entry name" value="CERK1/LYK3-like"/>
</dbReference>
<dbReference type="AlphaFoldDB" id="D8T968"/>
<evidence type="ECO:0000256" key="2">
    <source>
        <dbReference type="ARBA" id="ARBA00012513"/>
    </source>
</evidence>
<dbReference type="Gene3D" id="3.10.350.10">
    <property type="entry name" value="LysM domain"/>
    <property type="match status" value="1"/>
</dbReference>
<sequence length="492" mass="53578">MSVDPSLNGQLFPGQPVNVLVNCSCGDPRFPVFGLFMTYPGQRGDLVRDVATRFNTTVQNLTNYNPSLGNINSLSPDDRLFIPATLGSGSSNTGLIAGVAVGVGVVVLAAAVSLVWFCMRRSKKKKVAKYPMDMEVTSADTKHGLLHSPSVGSVPAGLSGFAVDKSVEFTYDELSAATGNFSISNKIGEGGYGAVYYGEIRDQKLAIKKMNMQATREFMSELKVLTHVHHTNLVQLIGYCTVDSLFLVYEYVDNGTLSHHLRGSAPSRLTWNQRIQIALDAARGLEYIHEHTKPTYIHRDVKSPNILIDKRLRAKVADFGLTKLTESGAGSVSLTQPTRLVGTFGYMPPEYARFGDVSPKIDVYSFGVVLYEIISAKDAIVRTVEGDDSNPDPTQRVAKGLVMMFDTALKSPDATENLKKLVDPALGTDYPFDSIWKLAKLAEACTQETPENRPNMRAVVVALMTLCSTTQELDFSTSSQSNAQLRGLVSGR</sequence>
<feature type="domain" description="LysM" evidence="22">
    <location>
        <begin position="37"/>
        <end position="82"/>
    </location>
</feature>
<dbReference type="InterPro" id="IPR017441">
    <property type="entry name" value="Protein_kinase_ATP_BS"/>
</dbReference>